<dbReference type="Pfam" id="PF00883">
    <property type="entry name" value="Peptidase_M17"/>
    <property type="match status" value="1"/>
</dbReference>
<evidence type="ECO:0000256" key="5">
    <source>
        <dbReference type="ARBA" id="ARBA00023211"/>
    </source>
</evidence>
<feature type="domain" description="Cytosol aminopeptidase" evidence="6">
    <location>
        <begin position="158"/>
        <end position="464"/>
    </location>
</feature>
<evidence type="ECO:0000256" key="1">
    <source>
        <dbReference type="ARBA" id="ARBA00009528"/>
    </source>
</evidence>
<evidence type="ECO:0000256" key="3">
    <source>
        <dbReference type="ARBA" id="ARBA00022670"/>
    </source>
</evidence>
<dbReference type="PRINTS" id="PR00481">
    <property type="entry name" value="LAMNOPPTDASE"/>
</dbReference>
<organism evidence="7 8">
    <name type="scientific">Chryseobacterium oncorhynchi</name>
    <dbReference type="NCBI Taxonomy" id="741074"/>
    <lineage>
        <taxon>Bacteria</taxon>
        <taxon>Pseudomonadati</taxon>
        <taxon>Bacteroidota</taxon>
        <taxon>Flavobacteriia</taxon>
        <taxon>Flavobacteriales</taxon>
        <taxon>Weeksellaceae</taxon>
        <taxon>Chryseobacterium group</taxon>
        <taxon>Chryseobacterium</taxon>
    </lineage>
</organism>
<dbReference type="Gene3D" id="3.40.630.10">
    <property type="entry name" value="Zn peptidases"/>
    <property type="match status" value="1"/>
</dbReference>
<dbReference type="CDD" id="cd00433">
    <property type="entry name" value="Peptidase_M17"/>
    <property type="match status" value="1"/>
</dbReference>
<dbReference type="Proteomes" id="UP000236182">
    <property type="component" value="Unassembled WGS sequence"/>
</dbReference>
<keyword evidence="4" id="KW-0378">Hydrolase</keyword>
<evidence type="ECO:0000313" key="7">
    <source>
        <dbReference type="EMBL" id="PWN67335.1"/>
    </source>
</evidence>
<name>A0A316X113_9FLAO</name>
<dbReference type="OrthoDB" id="9809354at2"/>
<dbReference type="GO" id="GO:0030145">
    <property type="term" value="F:manganese ion binding"/>
    <property type="evidence" value="ECO:0007669"/>
    <property type="project" value="InterPro"/>
</dbReference>
<protein>
    <submittedName>
        <fullName evidence="7">Peptidase M17</fullName>
    </submittedName>
</protein>
<sequence>MKLINKKDKNYTQVFHLFTEEEWTKTGKNFNKNIATFFTGKKHEVFVNAHEEGITYFIGLGKSTLQNFEIQQVALKFSQTQKEKLQSVSTLMLADFLNEKQFEEFVKGLLIGTYNYPFEKNHPFWNTKFELHFENLSQKKLDHISQKAEALSNGQIACQDWLNKPANFKKPDIFSLYLKNLAKKNDLKYTVFNRKKCEELGLGAYLAVNQGSAYDAAFTILEYKTTVKNAKTFGLVGKCVLFDTGGVSLKNSANLHYMKSDMGGATAVLGTLIYAAEMKLPVNITAVLPITDNAISEKALLPSDVITAYNGKTIEVLDTDAEGRLILADSLSYLSKNYKTDFLIDLATLTGSSVRMFGDTCGAMFSNNEELKNMLIKTGDQTNQRLWNLPLWDVWKDDIQSDVADLKNLSMKPVGDCIIAAKFLEYFIENHPKWAHLDIAGVAFGNVGYAKEKAATGFGVQLLVDLIENYQ</sequence>
<evidence type="ECO:0000256" key="2">
    <source>
        <dbReference type="ARBA" id="ARBA00022438"/>
    </source>
</evidence>
<gene>
    <name evidence="7" type="ORF">C1638_001645</name>
</gene>
<proteinExistence type="inferred from homology"/>
<evidence type="ECO:0000313" key="8">
    <source>
        <dbReference type="Proteomes" id="UP000236182"/>
    </source>
</evidence>
<keyword evidence="2" id="KW-0031">Aminopeptidase</keyword>
<dbReference type="InterPro" id="IPR011356">
    <property type="entry name" value="Leucine_aapep/pepB"/>
</dbReference>
<dbReference type="GO" id="GO:0006508">
    <property type="term" value="P:proteolysis"/>
    <property type="evidence" value="ECO:0007669"/>
    <property type="project" value="UniProtKB-KW"/>
</dbReference>
<dbReference type="RefSeq" id="WP_109617605.1">
    <property type="nucleotide sequence ID" value="NZ_PPEI02000001.1"/>
</dbReference>
<dbReference type="AlphaFoldDB" id="A0A316X113"/>
<dbReference type="SUPFAM" id="SSF53187">
    <property type="entry name" value="Zn-dependent exopeptidases"/>
    <property type="match status" value="1"/>
</dbReference>
<evidence type="ECO:0000256" key="4">
    <source>
        <dbReference type="ARBA" id="ARBA00022801"/>
    </source>
</evidence>
<dbReference type="GO" id="GO:0070006">
    <property type="term" value="F:metalloaminopeptidase activity"/>
    <property type="evidence" value="ECO:0007669"/>
    <property type="project" value="InterPro"/>
</dbReference>
<keyword evidence="8" id="KW-1185">Reference proteome</keyword>
<evidence type="ECO:0000259" key="6">
    <source>
        <dbReference type="Pfam" id="PF00883"/>
    </source>
</evidence>
<dbReference type="GO" id="GO:0005737">
    <property type="term" value="C:cytoplasm"/>
    <property type="evidence" value="ECO:0007669"/>
    <property type="project" value="InterPro"/>
</dbReference>
<dbReference type="EMBL" id="PPEI02000001">
    <property type="protein sequence ID" value="PWN67335.1"/>
    <property type="molecule type" value="Genomic_DNA"/>
</dbReference>
<comment type="similarity">
    <text evidence="1">Belongs to the peptidase M17 family.</text>
</comment>
<keyword evidence="5" id="KW-0464">Manganese</keyword>
<reference evidence="7" key="1">
    <citation type="submission" date="2018-04" db="EMBL/GenBank/DDBJ databases">
        <title>Draft Genome Sequences of Chryseobacterium lactis NCTC11390T isolated from milk, Chryseobacterium oncorhynchi 701B-08T from rainbow trout, and Chryseobacterium viscerum 687B-08T from diseased fish.</title>
        <authorList>
            <person name="Jeong J.-J."/>
            <person name="Lee Y.J."/>
            <person name="Pathiraja D."/>
            <person name="Park B."/>
            <person name="Choi I.-G."/>
            <person name="Kim K.D."/>
        </authorList>
    </citation>
    <scope>NUCLEOTIDE SEQUENCE [LARGE SCALE GENOMIC DNA]</scope>
    <source>
        <strain evidence="7">701B-08</strain>
    </source>
</reference>
<dbReference type="InterPro" id="IPR000819">
    <property type="entry name" value="Peptidase_M17_C"/>
</dbReference>
<keyword evidence="3" id="KW-0645">Protease</keyword>
<comment type="caution">
    <text evidence="7">The sequence shown here is derived from an EMBL/GenBank/DDBJ whole genome shotgun (WGS) entry which is preliminary data.</text>
</comment>
<dbReference type="PANTHER" id="PTHR11963">
    <property type="entry name" value="LEUCINE AMINOPEPTIDASE-RELATED"/>
    <property type="match status" value="1"/>
</dbReference>
<dbReference type="PANTHER" id="PTHR11963:SF23">
    <property type="entry name" value="CYTOSOL AMINOPEPTIDASE"/>
    <property type="match status" value="1"/>
</dbReference>
<accession>A0A316X113</accession>